<keyword evidence="12" id="KW-1185">Reference proteome</keyword>
<dbReference type="GO" id="GO:0006281">
    <property type="term" value="P:DNA repair"/>
    <property type="evidence" value="ECO:0007669"/>
    <property type="project" value="UniProtKB-KW"/>
</dbReference>
<keyword evidence="9" id="KW-0234">DNA repair</keyword>
<dbReference type="GeneID" id="83156275"/>
<protein>
    <submittedName>
        <fullName evidence="11">ATP-dependent nuclease, subunit B</fullName>
    </submittedName>
</protein>
<evidence type="ECO:0000313" key="12">
    <source>
        <dbReference type="Proteomes" id="UP000007054"/>
    </source>
</evidence>
<reference evidence="11" key="2">
    <citation type="submission" date="2010-03" db="EMBL/GenBank/DDBJ databases">
        <authorList>
            <person name="Pajon A."/>
        </authorList>
    </citation>
    <scope>NUCLEOTIDE SEQUENCE</scope>
    <source>
        <strain evidence="11">Type strain: 18P13</strain>
    </source>
</reference>
<name>D4LDF5_RUMC1</name>
<dbReference type="SUPFAM" id="SSF52540">
    <property type="entry name" value="P-loop containing nucleoside triphosphate hydrolases"/>
    <property type="match status" value="2"/>
</dbReference>
<dbReference type="InterPro" id="IPR014017">
    <property type="entry name" value="DNA_helicase_UvrD-like_C"/>
</dbReference>
<dbReference type="InterPro" id="IPR038726">
    <property type="entry name" value="PDDEXK_AddAB-type"/>
</dbReference>
<keyword evidence="6" id="KW-0269">Exonuclease</keyword>
<dbReference type="GO" id="GO:0004527">
    <property type="term" value="F:exonuclease activity"/>
    <property type="evidence" value="ECO:0007669"/>
    <property type="project" value="UniProtKB-KW"/>
</dbReference>
<reference evidence="11" key="1">
    <citation type="submission" date="2010-03" db="EMBL/GenBank/DDBJ databases">
        <title>The genome sequence of Ruminococcus sp. 18P13.</title>
        <authorList>
            <consortium name="metaHIT consortium -- http://www.metahit.eu/"/>
            <person name="Pajon A."/>
            <person name="Turner K."/>
            <person name="Parkhill J."/>
            <person name="Bernalier A."/>
        </authorList>
    </citation>
    <scope>NUCLEOTIDE SEQUENCE [LARGE SCALE GENOMIC DNA]</scope>
    <source>
        <strain evidence="11">Type strain: 18P13</strain>
    </source>
</reference>
<evidence type="ECO:0000256" key="9">
    <source>
        <dbReference type="ARBA" id="ARBA00023204"/>
    </source>
</evidence>
<evidence type="ECO:0000259" key="10">
    <source>
        <dbReference type="PROSITE" id="PS51217"/>
    </source>
</evidence>
<evidence type="ECO:0000256" key="5">
    <source>
        <dbReference type="ARBA" id="ARBA00022806"/>
    </source>
</evidence>
<dbReference type="GO" id="GO:0003677">
    <property type="term" value="F:DNA binding"/>
    <property type="evidence" value="ECO:0007669"/>
    <property type="project" value="UniProtKB-KW"/>
</dbReference>
<dbReference type="GO" id="GO:0004386">
    <property type="term" value="F:helicase activity"/>
    <property type="evidence" value="ECO:0007669"/>
    <property type="project" value="UniProtKB-KW"/>
</dbReference>
<organism evidence="11 12">
    <name type="scientific">Ruminococcus champanellensis (strain DSM 18848 / JCM 17042 / KCTC 15320 / 18P13)</name>
    <dbReference type="NCBI Taxonomy" id="213810"/>
    <lineage>
        <taxon>Bacteria</taxon>
        <taxon>Bacillati</taxon>
        <taxon>Bacillota</taxon>
        <taxon>Clostridia</taxon>
        <taxon>Eubacteriales</taxon>
        <taxon>Oscillospiraceae</taxon>
        <taxon>Ruminococcus</taxon>
    </lineage>
</organism>
<sequence length="1115" mass="124671">MLHLIIGGAGCGKSTRLIGQIRKAYEQGEQIYALVPEQYSFTNDLKLYEALGPTAFNAIQSLSFTSLARALFQQYGGRSGEYADDLTKTILLYQSIRALSDSSAFSHFDRQAKKPAFQDAAAKAITELRRGSISPEALLEQTARLEGRLRDKAADLAVLYGDYDRQLREKGYKDSLTDITEAAALCAGNEHFKGALLFLDEFESFTGDQMEFLDVLFAQAKELWITLRTEDPEAPAYSVFDATNATYRRLLALAQKHGTGHEVLLCKEPFRFRYPDLAHISRSILRPVHTQLPTAEHIHVFEAKNCYTEADCACAHIRKLVREQGVRYADIAIVTHQLEEYAGILESACIRYSIPFHLDRKISCMHTALLQLMSGVLELISEKRPRTETLLRYAKTRLLGISCERTARLESYCYTWNVDGMMWLEPFTAGLEENSDLEALRLELVEPIMQLREACRGQNVRTLCKNLYQFLCRMNVPKNISGIAQDYQEAGCTAEASALKALWGSLADVLDALCNVLGDAVLPTSRFRDLMQALLSRISYSTPPQSLDAVLVASAETARLNAPKYVFVLGVSEGFFPSQVHSTGLFTDADKQQLEARELFLSRSTEQLIGDERLIAYKTLSSASDGLYLFYPLSDAAGSSRSPSALIQQIRDMFDAPMLRIAEQEDPCMYAATPRAAYDLTVQGFYRHTTEGASIREALKSDPVYGPRLASLDTLALTPEHRIAHTERIRELFGDRLYLSATRLETYNLCPFQYYMNYGLGIRADQKKEINPLETGNLVHYCLEQLLTGCPDKESFDALTEAEVTARVEQYAAQYLEQAMGGSFGKDARFASNYRRITGSIPPLIRHLQQELSQSAFRPVSMELKLSRQDGSIPVTLTTPSGIQLILGGKIDRVDLYEENGTRYIRVIDYKTGKKEFDLGKLLYGVDMQMLLYLFSITEPEGKYGGAVPAGVLYVPAGGLPCGRSRSQEDAQLEEYINQQYLMNGVMLKERSVLTAMEEHLAGIYIPATLAKDDPGEGEPKLKSVSGSAYLTREQFANLRTHARQVLTDMAEQLYGGRIPADPLVIGQKTPCAYCDCKEICGNVPNVTCRTYEKTAKEQMLERISGEEKEESEHA</sequence>
<dbReference type="InterPro" id="IPR049035">
    <property type="entry name" value="ADDB_N"/>
</dbReference>
<keyword evidence="2" id="KW-0547">Nucleotide-binding</keyword>
<dbReference type="GO" id="GO:0006310">
    <property type="term" value="P:DNA recombination"/>
    <property type="evidence" value="ECO:0007669"/>
    <property type="project" value="TreeGrafter"/>
</dbReference>
<keyword evidence="1" id="KW-0540">Nuclease</keyword>
<dbReference type="RefSeq" id="WP_015558556.1">
    <property type="nucleotide sequence ID" value="NC_021039.1"/>
</dbReference>
<dbReference type="Pfam" id="PF21445">
    <property type="entry name" value="ADDB_N"/>
    <property type="match status" value="1"/>
</dbReference>
<dbReference type="BioCyc" id="RCHA213810:RUM_RS07590-MONOMER"/>
<dbReference type="PANTHER" id="PTHR30591">
    <property type="entry name" value="RECBCD ENZYME SUBUNIT RECC"/>
    <property type="match status" value="1"/>
</dbReference>
<dbReference type="HOGENOM" id="CLU_007838_0_0_9"/>
<dbReference type="InterPro" id="IPR027417">
    <property type="entry name" value="P-loop_NTPase"/>
</dbReference>
<evidence type="ECO:0000256" key="1">
    <source>
        <dbReference type="ARBA" id="ARBA00022722"/>
    </source>
</evidence>
<evidence type="ECO:0000256" key="8">
    <source>
        <dbReference type="ARBA" id="ARBA00023125"/>
    </source>
</evidence>
<keyword evidence="4" id="KW-0378">Hydrolase</keyword>
<evidence type="ECO:0000256" key="3">
    <source>
        <dbReference type="ARBA" id="ARBA00022763"/>
    </source>
</evidence>
<feature type="domain" description="UvrD-like helicase C-terminal" evidence="10">
    <location>
        <begin position="267"/>
        <end position="548"/>
    </location>
</feature>
<keyword evidence="5" id="KW-0347">Helicase</keyword>
<evidence type="ECO:0000313" key="11">
    <source>
        <dbReference type="EMBL" id="CBL17650.1"/>
    </source>
</evidence>
<evidence type="ECO:0000256" key="7">
    <source>
        <dbReference type="ARBA" id="ARBA00022840"/>
    </source>
</evidence>
<proteinExistence type="predicted"/>
<dbReference type="Gene3D" id="3.90.320.10">
    <property type="match status" value="1"/>
</dbReference>
<evidence type="ECO:0000256" key="4">
    <source>
        <dbReference type="ARBA" id="ARBA00022801"/>
    </source>
</evidence>
<keyword evidence="8" id="KW-0238">DNA-binding</keyword>
<accession>D4LDF5</accession>
<dbReference type="AlphaFoldDB" id="D4LDF5"/>
<dbReference type="PANTHER" id="PTHR30591:SF1">
    <property type="entry name" value="RECBCD ENZYME SUBUNIT RECC"/>
    <property type="match status" value="1"/>
</dbReference>
<dbReference type="EMBL" id="FP929052">
    <property type="protein sequence ID" value="CBL17650.1"/>
    <property type="molecule type" value="Genomic_DNA"/>
</dbReference>
<keyword evidence="7" id="KW-0067">ATP-binding</keyword>
<dbReference type="Proteomes" id="UP000007054">
    <property type="component" value="Chromosome"/>
</dbReference>
<dbReference type="STRING" id="213810.RUM_15590"/>
<dbReference type="PATRIC" id="fig|213810.4.peg.1458"/>
<dbReference type="KEGG" id="rch:RUM_15590"/>
<dbReference type="InterPro" id="IPR011604">
    <property type="entry name" value="PDDEXK-like_dom_sf"/>
</dbReference>
<evidence type="ECO:0000256" key="6">
    <source>
        <dbReference type="ARBA" id="ARBA00022839"/>
    </source>
</evidence>
<gene>
    <name evidence="11" type="ordered locus">RUM_15590</name>
</gene>
<dbReference type="GO" id="GO:0005524">
    <property type="term" value="F:ATP binding"/>
    <property type="evidence" value="ECO:0007669"/>
    <property type="project" value="UniProtKB-KW"/>
</dbReference>
<dbReference type="Gene3D" id="3.40.50.300">
    <property type="entry name" value="P-loop containing nucleotide triphosphate hydrolases"/>
    <property type="match status" value="4"/>
</dbReference>
<evidence type="ECO:0000256" key="2">
    <source>
        <dbReference type="ARBA" id="ARBA00022741"/>
    </source>
</evidence>
<dbReference type="PROSITE" id="PS51217">
    <property type="entry name" value="UVRD_HELICASE_CTER"/>
    <property type="match status" value="1"/>
</dbReference>
<keyword evidence="3" id="KW-0227">DNA damage</keyword>
<dbReference type="Pfam" id="PF12705">
    <property type="entry name" value="PDDEXK_1"/>
    <property type="match status" value="1"/>
</dbReference>